<dbReference type="UniPathway" id="UPA00070">
    <property type="reaction ID" value="UER00120"/>
</dbReference>
<dbReference type="InterPro" id="IPR018089">
    <property type="entry name" value="OMPdecase_AS"/>
</dbReference>
<dbReference type="PANTHER" id="PTHR43375">
    <property type="entry name" value="OROTIDINE 5'-PHOSPHATE DECARBOXYLASE"/>
    <property type="match status" value="1"/>
</dbReference>
<evidence type="ECO:0000256" key="4">
    <source>
        <dbReference type="ARBA" id="ARBA00022975"/>
    </source>
</evidence>
<evidence type="ECO:0000313" key="9">
    <source>
        <dbReference type="EMBL" id="OZG67024.1"/>
    </source>
</evidence>
<dbReference type="GO" id="GO:0006207">
    <property type="term" value="P:'de novo' pyrimidine nucleobase biosynthetic process"/>
    <property type="evidence" value="ECO:0007669"/>
    <property type="project" value="InterPro"/>
</dbReference>
<comment type="caution">
    <text evidence="9">The sequence shown here is derived from an EMBL/GenBank/DDBJ whole genome shotgun (WGS) entry which is preliminary data.</text>
</comment>
<accession>A0A261G6K0</accession>
<organism evidence="9 10">
    <name type="scientific">Bifidobacterium aquikefiri</name>
    <dbReference type="NCBI Taxonomy" id="1653207"/>
    <lineage>
        <taxon>Bacteria</taxon>
        <taxon>Bacillati</taxon>
        <taxon>Actinomycetota</taxon>
        <taxon>Actinomycetes</taxon>
        <taxon>Bifidobacteriales</taxon>
        <taxon>Bifidobacteriaceae</taxon>
        <taxon>Bifidobacterium</taxon>
    </lineage>
</organism>
<evidence type="ECO:0000256" key="2">
    <source>
        <dbReference type="ARBA" id="ARBA00008847"/>
    </source>
</evidence>
<comment type="catalytic activity">
    <reaction evidence="6 7">
        <text>orotidine 5'-phosphate + H(+) = UMP + CO2</text>
        <dbReference type="Rhea" id="RHEA:11596"/>
        <dbReference type="ChEBI" id="CHEBI:15378"/>
        <dbReference type="ChEBI" id="CHEBI:16526"/>
        <dbReference type="ChEBI" id="CHEBI:57538"/>
        <dbReference type="ChEBI" id="CHEBI:57865"/>
        <dbReference type="EC" id="4.1.1.23"/>
    </reaction>
</comment>
<sequence>MDKLVEAIRKFDNPSVVGLDPTIALLPPQLFAGAREIVGDIDTVKGRALWAAMVNAKFLEFNRSIINAVKDIVPAVKVQIAMYEALGPAGMMAYVETCRAAHEAGLHVIGDIKRGDIGSTAAAYAYHLSGIPRPNSEIFQAFDLSGGASENTSQCKCLADDERDEGKPDASREELGFFPWYEDSVTVNPYLGTDGIAPFVDAAQQADKDIFVLVRTSNPSSDEFQELMSDNDQRVYEHVADKVMQWGSDSVGDEGFSRVGAVVGATHPRVGASLRARMPRAMFLIPGYGAQGGTASDVAAMFDVHGEGAIVNSSRGIIGAWRKDPAYNSALSIEDSLQLVGMNARRAALDMRDALNTALKERS</sequence>
<evidence type="ECO:0000256" key="1">
    <source>
        <dbReference type="ARBA" id="ARBA00004861"/>
    </source>
</evidence>
<evidence type="ECO:0000256" key="3">
    <source>
        <dbReference type="ARBA" id="ARBA00022793"/>
    </source>
</evidence>
<dbReference type="InterPro" id="IPR011060">
    <property type="entry name" value="RibuloseP-bd_barrel"/>
</dbReference>
<dbReference type="NCBIfam" id="TIGR02127">
    <property type="entry name" value="pyrF_sub2"/>
    <property type="match status" value="1"/>
</dbReference>
<protein>
    <recommendedName>
        <fullName evidence="7">Orotidine 5'-phosphate decarboxylase</fullName>
        <ecNumber evidence="7">4.1.1.23</ecNumber>
    </recommendedName>
    <alternativeName>
        <fullName evidence="7">OMP decarboxylase</fullName>
        <shortName evidence="7">OMPDCase</shortName>
        <shortName evidence="7">OMPdecase</shortName>
    </alternativeName>
</protein>
<comment type="similarity">
    <text evidence="2 7">Belongs to the OMP decarboxylase family. Type 2 subfamily.</text>
</comment>
<reference evidence="9 10" key="1">
    <citation type="journal article" date="2017" name="BMC Genomics">
        <title>Comparative genomic and phylogenomic analyses of the Bifidobacteriaceae family.</title>
        <authorList>
            <person name="Lugli G.A."/>
            <person name="Milani C."/>
            <person name="Turroni F."/>
            <person name="Duranti S."/>
            <person name="Mancabelli L."/>
            <person name="Mangifesta M."/>
            <person name="Ferrario C."/>
            <person name="Modesto M."/>
            <person name="Mattarelli P."/>
            <person name="Jiri K."/>
            <person name="van Sinderen D."/>
            <person name="Ventura M."/>
        </authorList>
    </citation>
    <scope>NUCLEOTIDE SEQUENCE [LARGE SCALE GENOMIC DNA]</scope>
    <source>
        <strain evidence="9 10">LMG 28769</strain>
    </source>
</reference>
<dbReference type="InterPro" id="IPR013785">
    <property type="entry name" value="Aldolase_TIM"/>
</dbReference>
<dbReference type="EC" id="4.1.1.23" evidence="7"/>
<dbReference type="PROSITE" id="PS00156">
    <property type="entry name" value="OMPDECASE"/>
    <property type="match status" value="1"/>
</dbReference>
<feature type="active site" description="Proton donor" evidence="7">
    <location>
        <position position="113"/>
    </location>
</feature>
<dbReference type="Pfam" id="PF00215">
    <property type="entry name" value="OMPdecase"/>
    <property type="match status" value="2"/>
</dbReference>
<dbReference type="SMART" id="SM00934">
    <property type="entry name" value="OMPdecase"/>
    <property type="match status" value="1"/>
</dbReference>
<evidence type="ECO:0000256" key="6">
    <source>
        <dbReference type="ARBA" id="ARBA00049157"/>
    </source>
</evidence>
<comment type="pathway">
    <text evidence="1 7">Pyrimidine metabolism; UMP biosynthesis via de novo pathway; UMP from orotate: step 2/2.</text>
</comment>
<dbReference type="PANTHER" id="PTHR43375:SF1">
    <property type="entry name" value="OROTIDINE 5'-PHOSPHATE DECARBOXYLASE"/>
    <property type="match status" value="1"/>
</dbReference>
<evidence type="ECO:0000256" key="7">
    <source>
        <dbReference type="HAMAP-Rule" id="MF_01215"/>
    </source>
</evidence>
<keyword evidence="5 7" id="KW-0456">Lyase</keyword>
<dbReference type="CDD" id="cd04725">
    <property type="entry name" value="OMP_decarboxylase_like"/>
    <property type="match status" value="1"/>
</dbReference>
<proteinExistence type="inferred from homology"/>
<dbReference type="AlphaFoldDB" id="A0A261G6K0"/>
<gene>
    <name evidence="7" type="primary">pyrF</name>
    <name evidence="9" type="ORF">BAQU_1096</name>
</gene>
<keyword evidence="3 7" id="KW-0210">Decarboxylase</keyword>
<dbReference type="InterPro" id="IPR011995">
    <property type="entry name" value="OMPdecase_type-2"/>
</dbReference>
<dbReference type="Proteomes" id="UP000216451">
    <property type="component" value="Unassembled WGS sequence"/>
</dbReference>
<evidence type="ECO:0000256" key="5">
    <source>
        <dbReference type="ARBA" id="ARBA00023239"/>
    </source>
</evidence>
<dbReference type="Gene3D" id="3.20.20.70">
    <property type="entry name" value="Aldolase class I"/>
    <property type="match status" value="1"/>
</dbReference>
<dbReference type="RefSeq" id="WP_094693465.1">
    <property type="nucleotide sequence ID" value="NZ_CALENZ010000001.1"/>
</dbReference>
<evidence type="ECO:0000313" key="10">
    <source>
        <dbReference type="Proteomes" id="UP000216451"/>
    </source>
</evidence>
<dbReference type="GeneID" id="98295765"/>
<dbReference type="GO" id="GO:0004590">
    <property type="term" value="F:orotidine-5'-phosphate decarboxylase activity"/>
    <property type="evidence" value="ECO:0007669"/>
    <property type="project" value="UniProtKB-UniRule"/>
</dbReference>
<keyword evidence="4 7" id="KW-0665">Pyrimidine biosynthesis</keyword>
<feature type="domain" description="Orotidine 5'-phosphate decarboxylase" evidence="8">
    <location>
        <begin position="14"/>
        <end position="330"/>
    </location>
</feature>
<keyword evidence="10" id="KW-1185">Reference proteome</keyword>
<dbReference type="GO" id="GO:0044205">
    <property type="term" value="P:'de novo' UMP biosynthetic process"/>
    <property type="evidence" value="ECO:0007669"/>
    <property type="project" value="UniProtKB-UniRule"/>
</dbReference>
<dbReference type="EMBL" id="MWXA01000005">
    <property type="protein sequence ID" value="OZG67024.1"/>
    <property type="molecule type" value="Genomic_DNA"/>
</dbReference>
<dbReference type="OrthoDB" id="9808470at2"/>
<dbReference type="InterPro" id="IPR001754">
    <property type="entry name" value="OMPdeCOase_dom"/>
</dbReference>
<dbReference type="HAMAP" id="MF_01215">
    <property type="entry name" value="OMPdecase_type2"/>
    <property type="match status" value="1"/>
</dbReference>
<dbReference type="SUPFAM" id="SSF51366">
    <property type="entry name" value="Ribulose-phoshate binding barrel"/>
    <property type="match status" value="2"/>
</dbReference>
<name>A0A261G6K0_9BIFI</name>
<evidence type="ECO:0000259" key="8">
    <source>
        <dbReference type="SMART" id="SM00934"/>
    </source>
</evidence>